<proteinExistence type="predicted"/>
<organism evidence="1 2">
    <name type="scientific">Pseudomonas abietaniphila</name>
    <dbReference type="NCBI Taxonomy" id="89065"/>
    <lineage>
        <taxon>Bacteria</taxon>
        <taxon>Pseudomonadati</taxon>
        <taxon>Pseudomonadota</taxon>
        <taxon>Gammaproteobacteria</taxon>
        <taxon>Pseudomonadales</taxon>
        <taxon>Pseudomonadaceae</taxon>
        <taxon>Pseudomonas</taxon>
    </lineage>
</organism>
<evidence type="ECO:0000313" key="1">
    <source>
        <dbReference type="EMBL" id="SDI40307.1"/>
    </source>
</evidence>
<reference evidence="2" key="1">
    <citation type="submission" date="2016-10" db="EMBL/GenBank/DDBJ databases">
        <authorList>
            <person name="Varghese N."/>
            <person name="Submissions S."/>
        </authorList>
    </citation>
    <scope>NUCLEOTIDE SEQUENCE [LARGE SCALE GENOMIC DNA]</scope>
    <source>
        <strain evidence="2">ATCC 700689</strain>
    </source>
</reference>
<dbReference type="AlphaFoldDB" id="A0A1G8KAA8"/>
<evidence type="ECO:0000313" key="2">
    <source>
        <dbReference type="Proteomes" id="UP000182894"/>
    </source>
</evidence>
<dbReference type="Proteomes" id="UP000182894">
    <property type="component" value="Unassembled WGS sequence"/>
</dbReference>
<accession>A0A1G8KAA8</accession>
<keyword evidence="2" id="KW-1185">Reference proteome</keyword>
<protein>
    <submittedName>
        <fullName evidence="1">Uncharacterized protein</fullName>
    </submittedName>
</protein>
<dbReference type="RefSeq" id="WP_074755852.1">
    <property type="nucleotide sequence ID" value="NZ_FNCO01000013.1"/>
</dbReference>
<dbReference type="OrthoDB" id="6904316at2"/>
<name>A0A1G8KAA8_9PSED</name>
<gene>
    <name evidence="1" type="ORF">SAMN05216605_11326</name>
</gene>
<dbReference type="STRING" id="89065.SAMN05216605_11326"/>
<dbReference type="EMBL" id="FNCO01000013">
    <property type="protein sequence ID" value="SDI40307.1"/>
    <property type="molecule type" value="Genomic_DNA"/>
</dbReference>
<sequence length="67" mass="7635">MKITVNNVLGAVVIELLSGRRVVHRERFEGKTTTPYTRSIRQTIAFDSHRAVTNLNRDDLFTYGVEA</sequence>